<reference evidence="2 3" key="1">
    <citation type="submission" date="2024-01" db="EMBL/GenBank/DDBJ databases">
        <title>A telomere-to-telomere, gap-free genome of sweet tea (Lithocarpus litseifolius).</title>
        <authorList>
            <person name="Zhou J."/>
        </authorList>
    </citation>
    <scope>NUCLEOTIDE SEQUENCE [LARGE SCALE GENOMIC DNA]</scope>
    <source>
        <strain evidence="2">Zhou-2022a</strain>
        <tissue evidence="2">Leaf</tissue>
    </source>
</reference>
<organism evidence="2 3">
    <name type="scientific">Lithocarpus litseifolius</name>
    <dbReference type="NCBI Taxonomy" id="425828"/>
    <lineage>
        <taxon>Eukaryota</taxon>
        <taxon>Viridiplantae</taxon>
        <taxon>Streptophyta</taxon>
        <taxon>Embryophyta</taxon>
        <taxon>Tracheophyta</taxon>
        <taxon>Spermatophyta</taxon>
        <taxon>Magnoliopsida</taxon>
        <taxon>eudicotyledons</taxon>
        <taxon>Gunneridae</taxon>
        <taxon>Pentapetalae</taxon>
        <taxon>rosids</taxon>
        <taxon>fabids</taxon>
        <taxon>Fagales</taxon>
        <taxon>Fagaceae</taxon>
        <taxon>Lithocarpus</taxon>
    </lineage>
</organism>
<sequence>MSFDGRSGDLGAILSSSASVGKVETDTAISRPVLSHQFVLAHSRPFHALQEECSLNEDTLFRFRDRFQFLEETRIRLPRKEMTTKFNQEFYTRIKGKKNEPLLSLGQHRLRLTNREREREKEAMEKGSSTPVLDEGRVASPALSVEEISPRHKKHKTSDKGKGKIGASI</sequence>
<feature type="compositionally biased region" description="Basic and acidic residues" evidence="1">
    <location>
        <begin position="114"/>
        <end position="125"/>
    </location>
</feature>
<proteinExistence type="predicted"/>
<accession>A0AAW2CIK9</accession>
<comment type="caution">
    <text evidence="2">The sequence shown here is derived from an EMBL/GenBank/DDBJ whole genome shotgun (WGS) entry which is preliminary data.</text>
</comment>
<feature type="region of interest" description="Disordered" evidence="1">
    <location>
        <begin position="114"/>
        <end position="169"/>
    </location>
</feature>
<evidence type="ECO:0000313" key="3">
    <source>
        <dbReference type="Proteomes" id="UP001459277"/>
    </source>
</evidence>
<evidence type="ECO:0000313" key="2">
    <source>
        <dbReference type="EMBL" id="KAK9997387.1"/>
    </source>
</evidence>
<keyword evidence="3" id="KW-1185">Reference proteome</keyword>
<evidence type="ECO:0000256" key="1">
    <source>
        <dbReference type="SAM" id="MobiDB-lite"/>
    </source>
</evidence>
<name>A0AAW2CIK9_9ROSI</name>
<dbReference type="AlphaFoldDB" id="A0AAW2CIK9"/>
<gene>
    <name evidence="2" type="ORF">SO802_022073</name>
</gene>
<dbReference type="Proteomes" id="UP001459277">
    <property type="component" value="Unassembled WGS sequence"/>
</dbReference>
<protein>
    <submittedName>
        <fullName evidence="2">Uncharacterized protein</fullName>
    </submittedName>
</protein>
<dbReference type="EMBL" id="JAZDWU010000007">
    <property type="protein sequence ID" value="KAK9997387.1"/>
    <property type="molecule type" value="Genomic_DNA"/>
</dbReference>